<dbReference type="NCBIfam" id="NF004513">
    <property type="entry name" value="PRK05854.1"/>
    <property type="match status" value="1"/>
</dbReference>
<dbReference type="PRINTS" id="PR00081">
    <property type="entry name" value="GDHRDH"/>
</dbReference>
<feature type="region of interest" description="Disordered" evidence="3">
    <location>
        <begin position="1"/>
        <end position="20"/>
    </location>
</feature>
<sequence length="334" mass="34997">MAPRPWPTVAPTTTTARSAPMSRTAIDITLPDLTGKRAVVTGASDGIGLGIATRLAAAGAEVLLPVRNPGKGETALTRIRQAAPGAAVSLRALDLSSLESVAALGETLRAEGDPIHLLINNAGVMTPPDRQTTADGFELQFGTNHLGHVALVAGLLPLLRAGRARVTSQTSVAAARGAVNWQDLNWERSYDGMKAYRQSKIAVGLFGLELDRRSAAHGWGITSNISHPGVAPTSLLDARPEMGRAKETRGRRLISALSARGLLTGTPETAGFPALRAATVPDGERAPFYGPSGLGHLGGGPGEQKLYPPLRDNAEAERVWRVSEELTTVRFPAG</sequence>
<keyword evidence="5" id="KW-1185">Reference proteome</keyword>
<dbReference type="Proteomes" id="UP001403094">
    <property type="component" value="Unassembled WGS sequence"/>
</dbReference>
<dbReference type="PANTHER" id="PTHR24320">
    <property type="entry name" value="RETINOL DEHYDROGENASE"/>
    <property type="match status" value="1"/>
</dbReference>
<keyword evidence="2" id="KW-0560">Oxidoreductase</keyword>
<proteinExistence type="inferred from homology"/>
<evidence type="ECO:0000256" key="3">
    <source>
        <dbReference type="SAM" id="MobiDB-lite"/>
    </source>
</evidence>
<dbReference type="InterPro" id="IPR036291">
    <property type="entry name" value="NAD(P)-bd_dom_sf"/>
</dbReference>
<gene>
    <name evidence="4" type="ORF">GCM10009757_16240</name>
</gene>
<name>A0ABN2V6I2_9ACTN</name>
<protein>
    <submittedName>
        <fullName evidence="4">SDR family oxidoreductase</fullName>
    </submittedName>
</protein>
<accession>A0ABN2V6I2</accession>
<comment type="caution">
    <text evidence="4">The sequence shown here is derived from an EMBL/GenBank/DDBJ whole genome shotgun (WGS) entry which is preliminary data.</text>
</comment>
<reference evidence="4 5" key="1">
    <citation type="journal article" date="2019" name="Int. J. Syst. Evol. Microbiol.">
        <title>The Global Catalogue of Microorganisms (GCM) 10K type strain sequencing project: providing services to taxonomists for standard genome sequencing and annotation.</title>
        <authorList>
            <consortium name="The Broad Institute Genomics Platform"/>
            <consortium name="The Broad Institute Genome Sequencing Center for Infectious Disease"/>
            <person name="Wu L."/>
            <person name="Ma J."/>
        </authorList>
    </citation>
    <scope>NUCLEOTIDE SEQUENCE [LARGE SCALE GENOMIC DNA]</scope>
    <source>
        <strain evidence="4 5">JCM 14549</strain>
    </source>
</reference>
<evidence type="ECO:0000256" key="1">
    <source>
        <dbReference type="ARBA" id="ARBA00006484"/>
    </source>
</evidence>
<evidence type="ECO:0000256" key="2">
    <source>
        <dbReference type="ARBA" id="ARBA00023002"/>
    </source>
</evidence>
<dbReference type="PANTHER" id="PTHR24320:SF148">
    <property type="entry name" value="NAD(P)-BINDING ROSSMANN-FOLD SUPERFAMILY PROTEIN"/>
    <property type="match status" value="1"/>
</dbReference>
<evidence type="ECO:0000313" key="4">
    <source>
        <dbReference type="EMBL" id="GAA2047353.1"/>
    </source>
</evidence>
<dbReference type="Gene3D" id="3.40.50.720">
    <property type="entry name" value="NAD(P)-binding Rossmann-like Domain"/>
    <property type="match status" value="1"/>
</dbReference>
<dbReference type="Pfam" id="PF00106">
    <property type="entry name" value="adh_short"/>
    <property type="match status" value="1"/>
</dbReference>
<feature type="compositionally biased region" description="Low complexity" evidence="3">
    <location>
        <begin position="9"/>
        <end position="20"/>
    </location>
</feature>
<evidence type="ECO:0000313" key="5">
    <source>
        <dbReference type="Proteomes" id="UP001403094"/>
    </source>
</evidence>
<comment type="similarity">
    <text evidence="1">Belongs to the short-chain dehydrogenases/reductases (SDR) family.</text>
</comment>
<dbReference type="EMBL" id="BAAANQ010000002">
    <property type="protein sequence ID" value="GAA2047353.1"/>
    <property type="molecule type" value="Genomic_DNA"/>
</dbReference>
<organism evidence="4 5">
    <name type="scientific">Streptomyces cheonanensis</name>
    <dbReference type="NCBI Taxonomy" id="312720"/>
    <lineage>
        <taxon>Bacteria</taxon>
        <taxon>Bacillati</taxon>
        <taxon>Actinomycetota</taxon>
        <taxon>Actinomycetes</taxon>
        <taxon>Kitasatosporales</taxon>
        <taxon>Streptomycetaceae</taxon>
        <taxon>Streptomyces</taxon>
    </lineage>
</organism>
<dbReference type="SUPFAM" id="SSF51735">
    <property type="entry name" value="NAD(P)-binding Rossmann-fold domains"/>
    <property type="match status" value="1"/>
</dbReference>
<dbReference type="InterPro" id="IPR002347">
    <property type="entry name" value="SDR_fam"/>
</dbReference>